<evidence type="ECO:0000313" key="3">
    <source>
        <dbReference type="Proteomes" id="UP000726777"/>
    </source>
</evidence>
<proteinExistence type="predicted"/>
<keyword evidence="1" id="KW-1133">Transmembrane helix</keyword>
<reference evidence="2" key="1">
    <citation type="submission" date="2020-09" db="EMBL/GenBank/DDBJ databases">
        <title>Genome sequence of Vibrio parahaemolyticus isolates.</title>
        <authorList>
            <person name="Hammerl J.A."/>
            <person name="Strauch E."/>
        </authorList>
    </citation>
    <scope>NUCLEOTIDE SEQUENCE</scope>
    <source>
        <strain evidence="2">17-VB00146</strain>
    </source>
</reference>
<gene>
    <name evidence="2" type="ORF">IB292_21925</name>
</gene>
<dbReference type="EMBL" id="JACVHL010000029">
    <property type="protein sequence ID" value="MCC3807682.1"/>
    <property type="molecule type" value="Genomic_DNA"/>
</dbReference>
<organism evidence="2 3">
    <name type="scientific">Vibrio parahaemolyticus</name>
    <dbReference type="NCBI Taxonomy" id="670"/>
    <lineage>
        <taxon>Bacteria</taxon>
        <taxon>Pseudomonadati</taxon>
        <taxon>Pseudomonadota</taxon>
        <taxon>Gammaproteobacteria</taxon>
        <taxon>Vibrionales</taxon>
        <taxon>Vibrionaceae</taxon>
        <taxon>Vibrio</taxon>
    </lineage>
</organism>
<protein>
    <submittedName>
        <fullName evidence="2">Uncharacterized protein</fullName>
    </submittedName>
</protein>
<feature type="transmembrane region" description="Helical" evidence="1">
    <location>
        <begin position="125"/>
        <end position="143"/>
    </location>
</feature>
<dbReference type="Proteomes" id="UP000726777">
    <property type="component" value="Unassembled WGS sequence"/>
</dbReference>
<name>A0A9Q3UGG7_VIBPH</name>
<sequence>MKKKKFIHIDVLVDEYMKNSKLINQSNESLLEGSKGFLGRKLKAKLIIAREKHKNYGMTLEELDGGFIGDLELYSHNNLAHLSIKDANYKVVSRARTVCFDSLARFEKTLSSIEDALNFNLSIKLAWLSIGVAVISIITNFISS</sequence>
<dbReference type="RefSeq" id="WP_228085950.1">
    <property type="nucleotide sequence ID" value="NZ_JACVHL010000029.1"/>
</dbReference>
<dbReference type="AlphaFoldDB" id="A0A9Q3UGG7"/>
<keyword evidence="1" id="KW-0812">Transmembrane</keyword>
<accession>A0A9Q3UGG7</accession>
<keyword evidence="1" id="KW-0472">Membrane</keyword>
<comment type="caution">
    <text evidence="2">The sequence shown here is derived from an EMBL/GenBank/DDBJ whole genome shotgun (WGS) entry which is preliminary data.</text>
</comment>
<evidence type="ECO:0000313" key="2">
    <source>
        <dbReference type="EMBL" id="MCC3807682.1"/>
    </source>
</evidence>
<evidence type="ECO:0000256" key="1">
    <source>
        <dbReference type="SAM" id="Phobius"/>
    </source>
</evidence>